<dbReference type="SUPFAM" id="SSF53335">
    <property type="entry name" value="S-adenosyl-L-methionine-dependent methyltransferases"/>
    <property type="match status" value="1"/>
</dbReference>
<proteinExistence type="predicted"/>
<evidence type="ECO:0000313" key="3">
    <source>
        <dbReference type="Proteomes" id="UP000199597"/>
    </source>
</evidence>
<dbReference type="InterPro" id="IPR052514">
    <property type="entry name" value="SAM-dependent_MTase"/>
</dbReference>
<accession>A0A1H1NK81</accession>
<dbReference type="GO" id="GO:0008168">
    <property type="term" value="F:methyltransferase activity"/>
    <property type="evidence" value="ECO:0007669"/>
    <property type="project" value="UniProtKB-KW"/>
</dbReference>
<reference evidence="3" key="1">
    <citation type="submission" date="2016-10" db="EMBL/GenBank/DDBJ databases">
        <authorList>
            <person name="Varghese N."/>
            <person name="Submissions S."/>
        </authorList>
    </citation>
    <scope>NUCLEOTIDE SEQUENCE [LARGE SCALE GENOMIC DNA]</scope>
    <source>
        <strain evidence="3">DSM 23676</strain>
    </source>
</reference>
<keyword evidence="2" id="KW-0489">Methyltransferase</keyword>
<keyword evidence="3" id="KW-1185">Reference proteome</keyword>
<dbReference type="GO" id="GO:0032259">
    <property type="term" value="P:methylation"/>
    <property type="evidence" value="ECO:0007669"/>
    <property type="project" value="UniProtKB-KW"/>
</dbReference>
<dbReference type="Gene3D" id="3.40.50.150">
    <property type="entry name" value="Vaccinia Virus protein VP39"/>
    <property type="match status" value="1"/>
</dbReference>
<name>A0A1H1NK81_9MICO</name>
<protein>
    <submittedName>
        <fullName evidence="2">Methyltransferase, FkbM family</fullName>
    </submittedName>
</protein>
<sequence length="349" mass="38526">MNKSLPVSKGATVVNDHLRTFTARRQSWFGLKLPVKIALAQPALHPLLRMIAPRIRGLKIGRLPAPIELTEIRGRAGGADFILVEPFRCEIAKEFYWGRGRRTEPEDAFALDLMVALSADADVFLDIGAYTGVFTMAVLAANENVRAHVFEIIPAVVAGAEKNVERNGFNSRVTVHPTGVGSPDTWMKVPIGDGGSALPSFYSSDMRFDSDAEVRFTSLDALLPEVLAEISDRDPQLHSRDGVPDVSSRGEAPCVTVKIDVEGGENDVFAHGQDFLAALHPDILCEVLDDRAKPRELMGHLGEHGYHYYLVGEDRLYARTTIRPDPRLRDWLFTLKSPDQMRAAGYPVD</sequence>
<dbReference type="InterPro" id="IPR006342">
    <property type="entry name" value="FkbM_mtfrase"/>
</dbReference>
<evidence type="ECO:0000259" key="1">
    <source>
        <dbReference type="Pfam" id="PF05050"/>
    </source>
</evidence>
<dbReference type="InterPro" id="IPR029063">
    <property type="entry name" value="SAM-dependent_MTases_sf"/>
</dbReference>
<organism evidence="2 3">
    <name type="scientific">Brevibacterium siliguriense</name>
    <dbReference type="NCBI Taxonomy" id="1136497"/>
    <lineage>
        <taxon>Bacteria</taxon>
        <taxon>Bacillati</taxon>
        <taxon>Actinomycetota</taxon>
        <taxon>Actinomycetes</taxon>
        <taxon>Micrococcales</taxon>
        <taxon>Brevibacteriaceae</taxon>
        <taxon>Brevibacterium</taxon>
    </lineage>
</organism>
<dbReference type="EMBL" id="LT629766">
    <property type="protein sequence ID" value="SDR99426.1"/>
    <property type="molecule type" value="Genomic_DNA"/>
</dbReference>
<dbReference type="PANTHER" id="PTHR34203">
    <property type="entry name" value="METHYLTRANSFERASE, FKBM FAMILY PROTEIN"/>
    <property type="match status" value="1"/>
</dbReference>
<dbReference type="AlphaFoldDB" id="A0A1H1NK81"/>
<dbReference type="STRING" id="1136497.SAMN04489752_0752"/>
<dbReference type="Pfam" id="PF05050">
    <property type="entry name" value="Methyltransf_21"/>
    <property type="match status" value="1"/>
</dbReference>
<gene>
    <name evidence="2" type="ORF">SAMN04489752_0752</name>
</gene>
<feature type="domain" description="Methyltransferase FkbM" evidence="1">
    <location>
        <begin position="126"/>
        <end position="308"/>
    </location>
</feature>
<dbReference type="PANTHER" id="PTHR34203:SF15">
    <property type="entry name" value="SLL1173 PROTEIN"/>
    <property type="match status" value="1"/>
</dbReference>
<evidence type="ECO:0000313" key="2">
    <source>
        <dbReference type="EMBL" id="SDR99426.1"/>
    </source>
</evidence>
<keyword evidence="2" id="KW-0808">Transferase</keyword>
<dbReference type="Proteomes" id="UP000199597">
    <property type="component" value="Chromosome I"/>
</dbReference>